<gene>
    <name evidence="2" type="ORF">Tci_865035</name>
</gene>
<proteinExistence type="predicted"/>
<accession>A0A699S747</accession>
<name>A0A699S747_TANCI</name>
<comment type="caution">
    <text evidence="2">The sequence shown here is derived from an EMBL/GenBank/DDBJ whole genome shotgun (WGS) entry which is preliminary data.</text>
</comment>
<dbReference type="EMBL" id="BKCJ011141045">
    <property type="protein sequence ID" value="GFC93065.1"/>
    <property type="molecule type" value="Genomic_DNA"/>
</dbReference>
<dbReference type="Pfam" id="PF07727">
    <property type="entry name" value="RVT_2"/>
    <property type="match status" value="1"/>
</dbReference>
<evidence type="ECO:0000313" key="2">
    <source>
        <dbReference type="EMBL" id="GFC93065.1"/>
    </source>
</evidence>
<dbReference type="InterPro" id="IPR013103">
    <property type="entry name" value="RVT_2"/>
</dbReference>
<reference evidence="2" key="1">
    <citation type="journal article" date="2019" name="Sci. Rep.">
        <title>Draft genome of Tanacetum cinerariifolium, the natural source of mosquito coil.</title>
        <authorList>
            <person name="Yamashiro T."/>
            <person name="Shiraishi A."/>
            <person name="Satake H."/>
            <person name="Nakayama K."/>
        </authorList>
    </citation>
    <scope>NUCLEOTIDE SEQUENCE</scope>
</reference>
<feature type="domain" description="Reverse transcriptase Ty1/copia-type" evidence="1">
    <location>
        <begin position="57"/>
        <end position="118"/>
    </location>
</feature>
<organism evidence="2">
    <name type="scientific">Tanacetum cinerariifolium</name>
    <name type="common">Dalmatian daisy</name>
    <name type="synonym">Chrysanthemum cinerariifolium</name>
    <dbReference type="NCBI Taxonomy" id="118510"/>
    <lineage>
        <taxon>Eukaryota</taxon>
        <taxon>Viridiplantae</taxon>
        <taxon>Streptophyta</taxon>
        <taxon>Embryophyta</taxon>
        <taxon>Tracheophyta</taxon>
        <taxon>Spermatophyta</taxon>
        <taxon>Magnoliopsida</taxon>
        <taxon>eudicotyledons</taxon>
        <taxon>Gunneridae</taxon>
        <taxon>Pentapetalae</taxon>
        <taxon>asterids</taxon>
        <taxon>campanulids</taxon>
        <taxon>Asterales</taxon>
        <taxon>Asteraceae</taxon>
        <taxon>Asteroideae</taxon>
        <taxon>Anthemideae</taxon>
        <taxon>Anthemidinae</taxon>
        <taxon>Tanacetum</taxon>
    </lineage>
</organism>
<protein>
    <submittedName>
        <fullName evidence="2">Putative ribonuclease H-like domain-containing protein</fullName>
    </submittedName>
</protein>
<evidence type="ECO:0000259" key="1">
    <source>
        <dbReference type="Pfam" id="PF07727"/>
    </source>
</evidence>
<sequence length="119" mass="13676">SLNSKAFRVSNSKTRLVEENLHIRFSENTPNVVGSRPNWLFDIDALTRTINYEPIVAVDLPNGKRDIGTKWVFRNKKDERGIGIRNKARLVVQGHTQEEETQYDEIVTPVARMEAIRLS</sequence>
<feature type="non-terminal residue" evidence="2">
    <location>
        <position position="1"/>
    </location>
</feature>
<dbReference type="AlphaFoldDB" id="A0A699S747"/>